<dbReference type="PANTHER" id="PTHR36933:SF1">
    <property type="entry name" value="SLL0788 PROTEIN"/>
    <property type="match status" value="1"/>
</dbReference>
<reference evidence="4" key="1">
    <citation type="submission" date="2016-10" db="EMBL/GenBank/DDBJ databases">
        <authorList>
            <person name="Varghese N."/>
            <person name="Submissions S."/>
        </authorList>
    </citation>
    <scope>NUCLEOTIDE SEQUENCE [LARGE SCALE GENOMIC DNA]</scope>
    <source>
        <strain evidence="4">DSM 22127</strain>
    </source>
</reference>
<gene>
    <name evidence="3" type="ORF">SAMN04488570_3239</name>
</gene>
<dbReference type="InterPro" id="IPR005183">
    <property type="entry name" value="DUF305_CopM-like"/>
</dbReference>
<dbReference type="Proteomes" id="UP000198859">
    <property type="component" value="Chromosome I"/>
</dbReference>
<dbReference type="Gene3D" id="1.20.1260.10">
    <property type="match status" value="1"/>
</dbReference>
<feature type="domain" description="DUF305" evidence="2">
    <location>
        <begin position="95"/>
        <end position="246"/>
    </location>
</feature>
<proteinExistence type="predicted"/>
<evidence type="ECO:0000313" key="4">
    <source>
        <dbReference type="Proteomes" id="UP000198859"/>
    </source>
</evidence>
<dbReference type="EMBL" id="LT629757">
    <property type="protein sequence ID" value="SDS99465.1"/>
    <property type="molecule type" value="Genomic_DNA"/>
</dbReference>
<name>A0A1H1WQV5_9ACTN</name>
<evidence type="ECO:0000313" key="3">
    <source>
        <dbReference type="EMBL" id="SDS99465.1"/>
    </source>
</evidence>
<organism evidence="3 4">
    <name type="scientific">Nocardioides scoriae</name>
    <dbReference type="NCBI Taxonomy" id="642780"/>
    <lineage>
        <taxon>Bacteria</taxon>
        <taxon>Bacillati</taxon>
        <taxon>Actinomycetota</taxon>
        <taxon>Actinomycetes</taxon>
        <taxon>Propionibacteriales</taxon>
        <taxon>Nocardioidaceae</taxon>
        <taxon>Nocardioides</taxon>
    </lineage>
</organism>
<dbReference type="InterPro" id="IPR012347">
    <property type="entry name" value="Ferritin-like"/>
</dbReference>
<sequence>MAVSGTTTGRRVPTARTRGAWLLAGAVLLTGCAGTDDEAGTAGRAASAPASASPSPRTSGGEEGPRVVQGGEPGEDATLLPEGEDVVEREWSHDDEMFMQMMVPHHGQALEMTELAARRAQDPRVRRLAGRIEASQGPEISMMAAWLAERGLPVPSAADASAADHGSHGHLEMQGMLTRPQLDALAEARGARFDRLFLTSMIGHHEGAVAMAQETALGGTDARVGELRDDVSASQTVEIGRMQDLLADL</sequence>
<feature type="compositionally biased region" description="Low complexity" evidence="1">
    <location>
        <begin position="40"/>
        <end position="59"/>
    </location>
</feature>
<evidence type="ECO:0000259" key="2">
    <source>
        <dbReference type="Pfam" id="PF03713"/>
    </source>
</evidence>
<protein>
    <submittedName>
        <fullName evidence="3">Uncharacterized conserved protein, DUF305 family</fullName>
    </submittedName>
</protein>
<keyword evidence="4" id="KW-1185">Reference proteome</keyword>
<accession>A0A1H1WQV5</accession>
<dbReference type="Pfam" id="PF03713">
    <property type="entry name" value="DUF305"/>
    <property type="match status" value="1"/>
</dbReference>
<dbReference type="RefSeq" id="WP_197681019.1">
    <property type="nucleotide sequence ID" value="NZ_LT629757.1"/>
</dbReference>
<dbReference type="AlphaFoldDB" id="A0A1H1WQV5"/>
<dbReference type="PANTHER" id="PTHR36933">
    <property type="entry name" value="SLL0788 PROTEIN"/>
    <property type="match status" value="1"/>
</dbReference>
<evidence type="ECO:0000256" key="1">
    <source>
        <dbReference type="SAM" id="MobiDB-lite"/>
    </source>
</evidence>
<feature type="region of interest" description="Disordered" evidence="1">
    <location>
        <begin position="38"/>
        <end position="83"/>
    </location>
</feature>